<accession>A0A1S6UAP5</accession>
<dbReference type="OrthoDB" id="19215at10239"/>
<evidence type="ECO:0000313" key="2">
    <source>
        <dbReference type="Proteomes" id="UP000221837"/>
    </source>
</evidence>
<reference evidence="1" key="1">
    <citation type="submission" date="2017-02" db="EMBL/GenBank/DDBJ databases">
        <title>Genome sequence of Serratia marcescens phage BF.</title>
        <authorList>
            <person name="Casey E."/>
            <person name="Fitzgerald B."/>
            <person name="Mahony J."/>
            <person name="Lugli G."/>
            <person name="Ventura M."/>
            <person name="van Sinderen D."/>
        </authorList>
    </citation>
    <scope>NUCLEOTIDE SEQUENCE [LARGE SCALE GENOMIC DNA]</scope>
</reference>
<name>A0A1S6UAP5_9CAUD</name>
<dbReference type="Proteomes" id="UP000221837">
    <property type="component" value="Genome"/>
</dbReference>
<proteinExistence type="predicted"/>
<gene>
    <name evidence="1" type="ORF">BF_0256</name>
</gene>
<keyword evidence="2" id="KW-1185">Reference proteome</keyword>
<evidence type="ECO:0000313" key="1">
    <source>
        <dbReference type="EMBL" id="AQW88781.1"/>
    </source>
</evidence>
<protein>
    <submittedName>
        <fullName evidence="1">Uncharacterized protein</fullName>
    </submittedName>
</protein>
<sequence>MIIKPDTTVVVYINAQQKYLQSVYSRFEGLVQEYKTVAYIEDYGVLCYGLDTYFYDMNKYVKDIMSADFVEMTYYEYLNGHKDKLLRENPDAPMLNTMEPMMQGVQMNEYVQPPILREIIHNPNPVLTNLSNHGVKVQILKG</sequence>
<dbReference type="EMBL" id="KY630187">
    <property type="protein sequence ID" value="AQW88781.1"/>
    <property type="molecule type" value="Genomic_DNA"/>
</dbReference>
<organism evidence="1 2">
    <name type="scientific">Serratia phage BF</name>
    <dbReference type="NCBI Taxonomy" id="1962671"/>
    <lineage>
        <taxon>Viruses</taxon>
        <taxon>Duplodnaviria</taxon>
        <taxon>Heunggongvirae</taxon>
        <taxon>Uroviricota</taxon>
        <taxon>Caudoviricetes</taxon>
        <taxon>Eneladusvirus</taxon>
        <taxon>Eneladusvirus BF</taxon>
    </lineage>
</organism>